<evidence type="ECO:0000313" key="1">
    <source>
        <dbReference type="EMBL" id="SEP22784.1"/>
    </source>
</evidence>
<evidence type="ECO:0000313" key="2">
    <source>
        <dbReference type="Proteomes" id="UP000198893"/>
    </source>
</evidence>
<proteinExistence type="predicted"/>
<keyword evidence="2" id="KW-1185">Reference proteome</keyword>
<sequence length="48" mass="5306">MNRKSGTPKDAAAKLDCLPLPALEKTVRSFVQAGLNCRRHCSVFLKFS</sequence>
<gene>
    <name evidence="1" type="ORF">SAMN04490248_1444</name>
</gene>
<dbReference type="EMBL" id="FODS01000044">
    <property type="protein sequence ID" value="SEP22784.1"/>
    <property type="molecule type" value="Genomic_DNA"/>
</dbReference>
<accession>A0A1H8W562</accession>
<name>A0A1H8W562_9RHOB</name>
<dbReference type="STRING" id="569882.SAMN04490248_1444"/>
<dbReference type="Proteomes" id="UP000198893">
    <property type="component" value="Unassembled WGS sequence"/>
</dbReference>
<dbReference type="AlphaFoldDB" id="A0A1H8W562"/>
<protein>
    <submittedName>
        <fullName evidence="1">Uncharacterized protein</fullName>
    </submittedName>
</protein>
<reference evidence="1 2" key="1">
    <citation type="submission" date="2016-10" db="EMBL/GenBank/DDBJ databases">
        <authorList>
            <person name="de Groot N.N."/>
        </authorList>
    </citation>
    <scope>NUCLEOTIDE SEQUENCE [LARGE SCALE GENOMIC DNA]</scope>
    <source>
        <strain evidence="1 2">DSM 27842</strain>
    </source>
</reference>
<organism evidence="1 2">
    <name type="scientific">Salinihabitans flavidus</name>
    <dbReference type="NCBI Taxonomy" id="569882"/>
    <lineage>
        <taxon>Bacteria</taxon>
        <taxon>Pseudomonadati</taxon>
        <taxon>Pseudomonadota</taxon>
        <taxon>Alphaproteobacteria</taxon>
        <taxon>Rhodobacterales</taxon>
        <taxon>Roseobacteraceae</taxon>
        <taxon>Salinihabitans</taxon>
    </lineage>
</organism>